<proteinExistence type="predicted"/>
<dbReference type="EMBL" id="UINC01142045">
    <property type="protein sequence ID" value="SVD30140.1"/>
    <property type="molecule type" value="Genomic_DNA"/>
</dbReference>
<feature type="region of interest" description="Disordered" evidence="2">
    <location>
        <begin position="214"/>
        <end position="236"/>
    </location>
</feature>
<sequence length="236" mass="26892">SRSQFMIKNLTCSQADDWTRLRQISAEMCRKRQALSEAKFGFMETQVKIKMKKRRILEEEDDLKRELLEIQANKLDNSGAEVLVKVEGALKEIETLSKMHDDLKDRMGDITEEEFEKAQVKSHIKRAMTQATREVRENGIIKCGNQEYLEQVGVCVSSAKREIDKYLMQERETGIANTSLLHSFVNDFADRYEPVAAQQADFLGFDLDADSNLTFTPQLPEGNNGSKPDTESTDSS</sequence>
<evidence type="ECO:0000256" key="1">
    <source>
        <dbReference type="SAM" id="Coils"/>
    </source>
</evidence>
<gene>
    <name evidence="3" type="ORF">METZ01_LOCUS382994</name>
</gene>
<keyword evidence="1" id="KW-0175">Coiled coil</keyword>
<evidence type="ECO:0000313" key="3">
    <source>
        <dbReference type="EMBL" id="SVD30140.1"/>
    </source>
</evidence>
<feature type="coiled-coil region" evidence="1">
    <location>
        <begin position="53"/>
        <end position="113"/>
    </location>
</feature>
<name>A0A382U774_9ZZZZ</name>
<reference evidence="3" key="1">
    <citation type="submission" date="2018-05" db="EMBL/GenBank/DDBJ databases">
        <authorList>
            <person name="Lanie J.A."/>
            <person name="Ng W.-L."/>
            <person name="Kazmierczak K.M."/>
            <person name="Andrzejewski T.M."/>
            <person name="Davidsen T.M."/>
            <person name="Wayne K.J."/>
            <person name="Tettelin H."/>
            <person name="Glass J.I."/>
            <person name="Rusch D."/>
            <person name="Podicherti R."/>
            <person name="Tsui H.-C.T."/>
            <person name="Winkler M.E."/>
        </authorList>
    </citation>
    <scope>NUCLEOTIDE SEQUENCE</scope>
</reference>
<dbReference type="AlphaFoldDB" id="A0A382U774"/>
<evidence type="ECO:0000256" key="2">
    <source>
        <dbReference type="SAM" id="MobiDB-lite"/>
    </source>
</evidence>
<feature type="non-terminal residue" evidence="3">
    <location>
        <position position="1"/>
    </location>
</feature>
<protein>
    <submittedName>
        <fullName evidence="3">Uncharacterized protein</fullName>
    </submittedName>
</protein>
<accession>A0A382U774</accession>
<organism evidence="3">
    <name type="scientific">marine metagenome</name>
    <dbReference type="NCBI Taxonomy" id="408172"/>
    <lineage>
        <taxon>unclassified sequences</taxon>
        <taxon>metagenomes</taxon>
        <taxon>ecological metagenomes</taxon>
    </lineage>
</organism>